<feature type="compositionally biased region" description="Low complexity" evidence="10">
    <location>
        <begin position="176"/>
        <end position="190"/>
    </location>
</feature>
<dbReference type="GO" id="GO:0000775">
    <property type="term" value="C:chromosome, centromeric region"/>
    <property type="evidence" value="ECO:0007669"/>
    <property type="project" value="UniProtKB-SubCell"/>
</dbReference>
<dbReference type="GO" id="GO:0005634">
    <property type="term" value="C:nucleus"/>
    <property type="evidence" value="ECO:0007669"/>
    <property type="project" value="UniProtKB-SubCell"/>
</dbReference>
<feature type="compositionally biased region" description="Polar residues" evidence="10">
    <location>
        <begin position="198"/>
        <end position="222"/>
    </location>
</feature>
<evidence type="ECO:0000256" key="1">
    <source>
        <dbReference type="ARBA" id="ARBA00004123"/>
    </source>
</evidence>
<dbReference type="PANTHER" id="PTHR16040">
    <property type="entry name" value="AUSTRALIN, ISOFORM A-RELATED"/>
    <property type="match status" value="1"/>
</dbReference>
<evidence type="ECO:0000256" key="10">
    <source>
        <dbReference type="SAM" id="MobiDB-lite"/>
    </source>
</evidence>
<dbReference type="KEGG" id="ccat:101457986"/>
<dbReference type="OrthoDB" id="6360905at2759"/>
<evidence type="ECO:0000256" key="2">
    <source>
        <dbReference type="ARBA" id="ARBA00004584"/>
    </source>
</evidence>
<reference evidence="12" key="2">
    <citation type="journal article" date="2014" name="BMC Genomics">
        <title>A genomic perspective to assessing quality of mass-reared SIT flies used in Mediterranean fruit fly (Ceratitis capitata) eradication in California.</title>
        <authorList>
            <person name="Calla B."/>
            <person name="Hall B."/>
            <person name="Hou S."/>
            <person name="Geib S.M."/>
        </authorList>
    </citation>
    <scope>NUCLEOTIDE SEQUENCE</scope>
</reference>
<keyword evidence="9" id="KW-0137">Centromere</keyword>
<evidence type="ECO:0000256" key="5">
    <source>
        <dbReference type="ARBA" id="ARBA00022618"/>
    </source>
</evidence>
<dbReference type="GO" id="GO:0000070">
    <property type="term" value="P:mitotic sister chromatid segregation"/>
    <property type="evidence" value="ECO:0007669"/>
    <property type="project" value="TreeGrafter"/>
</dbReference>
<keyword evidence="8" id="KW-0131">Cell cycle</keyword>
<proteinExistence type="evidence at transcript level"/>
<keyword evidence="4" id="KW-0158">Chromosome</keyword>
<dbReference type="GO" id="GO:0051233">
    <property type="term" value="C:spindle midzone"/>
    <property type="evidence" value="ECO:0007669"/>
    <property type="project" value="TreeGrafter"/>
</dbReference>
<evidence type="ECO:0000256" key="8">
    <source>
        <dbReference type="ARBA" id="ARBA00023306"/>
    </source>
</evidence>
<keyword evidence="6" id="KW-0498">Mitosis</keyword>
<keyword evidence="5" id="KW-0132">Cell division</keyword>
<dbReference type="PANTHER" id="PTHR16040:SF7">
    <property type="entry name" value="AUSTRALIN, ISOFORM A-RELATED"/>
    <property type="match status" value="1"/>
</dbReference>
<feature type="region of interest" description="Disordered" evidence="10">
    <location>
        <begin position="89"/>
        <end position="120"/>
    </location>
</feature>
<dbReference type="EMBL" id="GAMC01015564">
    <property type="protein sequence ID" value="JAB90991.1"/>
    <property type="molecule type" value="mRNA"/>
</dbReference>
<evidence type="ECO:0000256" key="7">
    <source>
        <dbReference type="ARBA" id="ARBA00023242"/>
    </source>
</evidence>
<dbReference type="GeneID" id="101457986"/>
<evidence type="ECO:0000256" key="9">
    <source>
        <dbReference type="ARBA" id="ARBA00023328"/>
    </source>
</evidence>
<evidence type="ECO:0000256" key="6">
    <source>
        <dbReference type="ARBA" id="ARBA00022776"/>
    </source>
</evidence>
<organism evidence="12">
    <name type="scientific">Ceratitis capitata</name>
    <name type="common">Mediterranean fruit fly</name>
    <name type="synonym">Tephritis capitata</name>
    <dbReference type="NCBI Taxonomy" id="7213"/>
    <lineage>
        <taxon>Eukaryota</taxon>
        <taxon>Metazoa</taxon>
        <taxon>Ecdysozoa</taxon>
        <taxon>Arthropoda</taxon>
        <taxon>Hexapoda</taxon>
        <taxon>Insecta</taxon>
        <taxon>Pterygota</taxon>
        <taxon>Neoptera</taxon>
        <taxon>Endopterygota</taxon>
        <taxon>Diptera</taxon>
        <taxon>Brachycera</taxon>
        <taxon>Muscomorpha</taxon>
        <taxon>Tephritoidea</taxon>
        <taxon>Tephritidae</taxon>
        <taxon>Ceratitis</taxon>
        <taxon>Ceratitis</taxon>
    </lineage>
</organism>
<reference evidence="12" key="1">
    <citation type="submission" date="2013-07" db="EMBL/GenBank/DDBJ databases">
        <authorList>
            <person name="Geib S."/>
        </authorList>
    </citation>
    <scope>NUCLEOTIDE SEQUENCE</scope>
</reference>
<feature type="compositionally biased region" description="Polar residues" evidence="10">
    <location>
        <begin position="89"/>
        <end position="107"/>
    </location>
</feature>
<feature type="domain" description="Borealin C-terminal" evidence="11">
    <location>
        <begin position="191"/>
        <end position="312"/>
    </location>
</feature>
<keyword evidence="7" id="KW-0539">Nucleus</keyword>
<accession>W8BCY2</accession>
<comment type="subcellular location">
    <subcellularLocation>
        <location evidence="2">Chromosome</location>
        <location evidence="2">Centromere</location>
    </subcellularLocation>
    <subcellularLocation>
        <location evidence="1">Nucleus</location>
    </subcellularLocation>
</comment>
<sequence length="319" mass="35200">MPRTKVSKSTKRFREASSCEEKLREFEASFDGYMHALEMKAKSQIESIEEKFYMLLMRTDSSVLNLRMGDVLALNLKTLEDCKKYSNTLAASSTSGTKQGSNKQLNPNDEGYLTEDSTNSGSAIGVSTSILTAYSQSSLKQQQQQQQRGRTPGPLSSARARRPRRSRSVCDEIHASAIKSTTSSSSIMDTRISRSKMRTPTASRSKAFSADRSSQICGQQFPSSTSVQSPAAAFLRWPKPGEVVLSKCGSPVVAHVMPDKYANVNIPTKNGIFSLRPKKLEELKTDIIEAIDSDTLNQIRTLHDNLNLIMKMADGSLPK</sequence>
<protein>
    <submittedName>
        <fullName evidence="12">Borealin</fullName>
    </submittedName>
</protein>
<evidence type="ECO:0000259" key="11">
    <source>
        <dbReference type="Pfam" id="PF10512"/>
    </source>
</evidence>
<feature type="region of interest" description="Disordered" evidence="10">
    <location>
        <begin position="135"/>
        <end position="222"/>
    </location>
</feature>
<dbReference type="InterPro" id="IPR018867">
    <property type="entry name" value="Cell_div_borealin"/>
</dbReference>
<name>W8BCY2_CERCA</name>
<evidence type="ECO:0000256" key="3">
    <source>
        <dbReference type="ARBA" id="ARBA00009914"/>
    </source>
</evidence>
<dbReference type="Pfam" id="PF10512">
    <property type="entry name" value="Borealin"/>
    <property type="match status" value="1"/>
</dbReference>
<comment type="similarity">
    <text evidence="3">Belongs to the borealin family.</text>
</comment>
<gene>
    <name evidence="12" type="primary">BOREA</name>
</gene>
<evidence type="ECO:0000313" key="12">
    <source>
        <dbReference type="EMBL" id="JAB90991.1"/>
    </source>
</evidence>
<evidence type="ECO:0000256" key="4">
    <source>
        <dbReference type="ARBA" id="ARBA00022454"/>
    </source>
</evidence>
<dbReference type="AlphaFoldDB" id="W8BCY2"/>
<dbReference type="GO" id="GO:0032133">
    <property type="term" value="C:chromosome passenger complex"/>
    <property type="evidence" value="ECO:0007669"/>
    <property type="project" value="TreeGrafter"/>
</dbReference>
<dbReference type="GO" id="GO:0051301">
    <property type="term" value="P:cell division"/>
    <property type="evidence" value="ECO:0007669"/>
    <property type="project" value="UniProtKB-KW"/>
</dbReference>
<dbReference type="InterPro" id="IPR046466">
    <property type="entry name" value="Borealin_C"/>
</dbReference>